<dbReference type="EMBL" id="SSTE01000542">
    <property type="protein sequence ID" value="KAA0067436.1"/>
    <property type="molecule type" value="Genomic_DNA"/>
</dbReference>
<dbReference type="Proteomes" id="UP000321393">
    <property type="component" value="Unassembled WGS sequence"/>
</dbReference>
<evidence type="ECO:0000313" key="1">
    <source>
        <dbReference type="EMBL" id="KAA0067436.1"/>
    </source>
</evidence>
<reference evidence="1 2" key="1">
    <citation type="submission" date="2019-08" db="EMBL/GenBank/DDBJ databases">
        <title>Draft genome sequences of two oriental melons (Cucumis melo L. var makuwa).</title>
        <authorList>
            <person name="Kwon S.-Y."/>
        </authorList>
    </citation>
    <scope>NUCLEOTIDE SEQUENCE [LARGE SCALE GENOMIC DNA]</scope>
    <source>
        <strain evidence="2">cv. SW 3</strain>
        <tissue evidence="1">Leaf</tissue>
    </source>
</reference>
<organism evidence="1 2">
    <name type="scientific">Cucumis melo var. makuwa</name>
    <name type="common">Oriental melon</name>
    <dbReference type="NCBI Taxonomy" id="1194695"/>
    <lineage>
        <taxon>Eukaryota</taxon>
        <taxon>Viridiplantae</taxon>
        <taxon>Streptophyta</taxon>
        <taxon>Embryophyta</taxon>
        <taxon>Tracheophyta</taxon>
        <taxon>Spermatophyta</taxon>
        <taxon>Magnoliopsida</taxon>
        <taxon>eudicotyledons</taxon>
        <taxon>Gunneridae</taxon>
        <taxon>Pentapetalae</taxon>
        <taxon>rosids</taxon>
        <taxon>fabids</taxon>
        <taxon>Cucurbitales</taxon>
        <taxon>Cucurbitaceae</taxon>
        <taxon>Benincaseae</taxon>
        <taxon>Cucumis</taxon>
    </lineage>
</organism>
<evidence type="ECO:0000313" key="2">
    <source>
        <dbReference type="Proteomes" id="UP000321393"/>
    </source>
</evidence>
<sequence length="137" mass="16252">MGHFAETFAYIGFNEPAGYEGFDMPDGNEEFTRSFHPCTARGLTYPRRMYAHHDLLAGRRSTNDLGREWPTRTLANDNHVHWEFLCLLREMPELTSLDRELLQRHLLSCMDDMRGFVQMPDDERQTFWRVLLRDISR</sequence>
<proteinExistence type="predicted"/>
<gene>
    <name evidence="1" type="ORF">E6C27_scaffold40G00990</name>
</gene>
<protein>
    <submittedName>
        <fullName evidence="1">Retrotransposon protein</fullName>
    </submittedName>
</protein>
<comment type="caution">
    <text evidence="1">The sequence shown here is derived from an EMBL/GenBank/DDBJ whole genome shotgun (WGS) entry which is preliminary data.</text>
</comment>
<accession>A0A5A7VLR2</accession>
<name>A0A5A7VLR2_CUCMM</name>
<dbReference type="AlphaFoldDB" id="A0A5A7VLR2"/>